<dbReference type="RefSeq" id="WP_036944385.1">
    <property type="nucleotide sequence ID" value="NZ_JQKC01000028.1"/>
</dbReference>
<evidence type="ECO:0008006" key="4">
    <source>
        <dbReference type="Google" id="ProtNLM"/>
    </source>
</evidence>
<keyword evidence="1" id="KW-0812">Transmembrane</keyword>
<dbReference type="PANTHER" id="PTHR39177:SF1">
    <property type="entry name" value="ABC TRANSPORTER PERMEASE YTRC-RELATED"/>
    <property type="match status" value="1"/>
</dbReference>
<feature type="transmembrane region" description="Helical" evidence="1">
    <location>
        <begin position="18"/>
        <end position="37"/>
    </location>
</feature>
<feature type="transmembrane region" description="Helical" evidence="1">
    <location>
        <begin position="137"/>
        <end position="158"/>
    </location>
</feature>
<keyword evidence="1" id="KW-0472">Membrane</keyword>
<protein>
    <recommendedName>
        <fullName evidence="4">ABC-2 type transporter</fullName>
    </recommendedName>
</protein>
<feature type="transmembrane region" description="Helical" evidence="1">
    <location>
        <begin position="98"/>
        <end position="117"/>
    </location>
</feature>
<reference evidence="3" key="1">
    <citation type="submission" date="2015-07" db="EMBL/GenBank/DDBJ databases">
        <title>Near-Complete Genome Sequence of the Cellulolytic Bacterium Bacteroides (Pseudobacteroides) cellulosolvens ATCC 35603.</title>
        <authorList>
            <person name="Dassa B."/>
            <person name="Utturkar S.M."/>
            <person name="Klingeman D.M."/>
            <person name="Hurt R.A."/>
            <person name="Keller M."/>
            <person name="Xu J."/>
            <person name="Reddy Y.H.K."/>
            <person name="Borovok I."/>
            <person name="Grinberg I.R."/>
            <person name="Lamed R."/>
            <person name="Zhivin O."/>
            <person name="Bayer E.A."/>
            <person name="Brown S.D."/>
        </authorList>
    </citation>
    <scope>NUCLEOTIDE SEQUENCE [LARGE SCALE GENOMIC DNA]</scope>
    <source>
        <strain evidence="3">DSM 2933</strain>
    </source>
</reference>
<dbReference type="AlphaFoldDB" id="A0A0L6JTW8"/>
<feature type="transmembrane region" description="Helical" evidence="1">
    <location>
        <begin position="233"/>
        <end position="254"/>
    </location>
</feature>
<organism evidence="2 3">
    <name type="scientific">Pseudobacteroides cellulosolvens ATCC 35603 = DSM 2933</name>
    <dbReference type="NCBI Taxonomy" id="398512"/>
    <lineage>
        <taxon>Bacteria</taxon>
        <taxon>Bacillati</taxon>
        <taxon>Bacillota</taxon>
        <taxon>Clostridia</taxon>
        <taxon>Eubacteriales</taxon>
        <taxon>Oscillospiraceae</taxon>
        <taxon>Pseudobacteroides</taxon>
    </lineage>
</organism>
<feature type="transmembrane region" description="Helical" evidence="1">
    <location>
        <begin position="165"/>
        <end position="187"/>
    </location>
</feature>
<feature type="transmembrane region" description="Helical" evidence="1">
    <location>
        <begin position="308"/>
        <end position="329"/>
    </location>
</feature>
<dbReference type="PANTHER" id="PTHR39177">
    <property type="entry name" value="ABC TRANSPORTER PERMEASE YTRC-RELATED"/>
    <property type="match status" value="1"/>
</dbReference>
<name>A0A0L6JTW8_9FIRM</name>
<keyword evidence="3" id="KW-1185">Reference proteome</keyword>
<feature type="transmembrane region" description="Helical" evidence="1">
    <location>
        <begin position="57"/>
        <end position="77"/>
    </location>
</feature>
<accession>A0A0L6JTW8</accession>
<evidence type="ECO:0000313" key="3">
    <source>
        <dbReference type="Proteomes" id="UP000036923"/>
    </source>
</evidence>
<proteinExistence type="predicted"/>
<comment type="caution">
    <text evidence="2">The sequence shown here is derived from an EMBL/GenBank/DDBJ whole genome shotgun (WGS) entry which is preliminary data.</text>
</comment>
<feature type="transmembrane region" description="Helical" evidence="1">
    <location>
        <begin position="285"/>
        <end position="302"/>
    </location>
</feature>
<dbReference type="OrthoDB" id="1911186at2"/>
<gene>
    <name evidence="2" type="ORF">Bccel_4522</name>
</gene>
<evidence type="ECO:0000256" key="1">
    <source>
        <dbReference type="SAM" id="Phobius"/>
    </source>
</evidence>
<evidence type="ECO:0000313" key="2">
    <source>
        <dbReference type="EMBL" id="KNY29248.1"/>
    </source>
</evidence>
<dbReference type="eggNOG" id="ENOG5032KW2">
    <property type="taxonomic scope" value="Bacteria"/>
</dbReference>
<dbReference type="Proteomes" id="UP000036923">
    <property type="component" value="Unassembled WGS sequence"/>
</dbReference>
<dbReference type="EMBL" id="LGTC01000001">
    <property type="protein sequence ID" value="KNY29248.1"/>
    <property type="molecule type" value="Genomic_DNA"/>
</dbReference>
<dbReference type="STRING" id="398512.Bccel_4522"/>
<dbReference type="InterPro" id="IPR053046">
    <property type="entry name" value="ABC-5_transporter"/>
</dbReference>
<keyword evidence="1" id="KW-1133">Transmembrane helix</keyword>
<sequence precursor="true">MQSANKALLYKDWKYGKWFFPILTLELFILFGANLIYLLDIGQPKIKIYLDQLPTHIVTLFIITVTLIFMSSILFRFERKTSTYTFASSLPFKREEIITSKWMVGIYNIILSYFLVYSIMNIQLILNFCWDKYFADITIWFIAYTSLSILIFSFIMFIQSMNGSILSGSILVIIFGAFPFTLVFLIANCYNNYSTSLFLSNLLGSKISPNFDFMMLNIYRAYSLIRDWSGGLLGIQFAIMALSIVLIMISYVFFRLSRVMFVKNHFERVGKITVVPKFERFIRPILFYYLGFIITLISAFVFNNTKYFFRIDIVIVLCLILPIVLSLSYNKLSKMGFRVFFKGGHAG</sequence>